<dbReference type="InterPro" id="IPR050557">
    <property type="entry name" value="RTX_toxin/Mannuronan_C5-epim"/>
</dbReference>
<evidence type="ECO:0000256" key="2">
    <source>
        <dbReference type="ARBA" id="ARBA00022525"/>
    </source>
</evidence>
<dbReference type="InterPro" id="IPR001343">
    <property type="entry name" value="Hemolysn_Ca-bd"/>
</dbReference>
<organism evidence="4 5">
    <name type="scientific">Gloeothece verrucosa (strain PCC 7822)</name>
    <name type="common">Cyanothece sp. (strain PCC 7822)</name>
    <dbReference type="NCBI Taxonomy" id="497965"/>
    <lineage>
        <taxon>Bacteria</taxon>
        <taxon>Bacillati</taxon>
        <taxon>Cyanobacteriota</taxon>
        <taxon>Cyanophyceae</taxon>
        <taxon>Oscillatoriophycideae</taxon>
        <taxon>Chroococcales</taxon>
        <taxon>Aphanothecaceae</taxon>
        <taxon>Gloeothece</taxon>
        <taxon>Gloeothece verrucosa</taxon>
    </lineage>
</organism>
<keyword evidence="4" id="KW-0614">Plasmid</keyword>
<dbReference type="PROSITE" id="PS00330">
    <property type="entry name" value="HEMOLYSIN_CALCIUM"/>
    <property type="match status" value="4"/>
</dbReference>
<dbReference type="Pfam" id="PF00353">
    <property type="entry name" value="HemolysinCabind"/>
    <property type="match status" value="8"/>
</dbReference>
<dbReference type="RefSeq" id="WP_013334310.1">
    <property type="nucleotide sequence ID" value="NC_014533.1"/>
</dbReference>
<dbReference type="InterPro" id="IPR011049">
    <property type="entry name" value="Serralysin-like_metalloprot_C"/>
</dbReference>
<dbReference type="GO" id="GO:0005509">
    <property type="term" value="F:calcium ion binding"/>
    <property type="evidence" value="ECO:0007669"/>
    <property type="project" value="InterPro"/>
</dbReference>
<dbReference type="GO" id="GO:0005576">
    <property type="term" value="C:extracellular region"/>
    <property type="evidence" value="ECO:0007669"/>
    <property type="project" value="UniProtKB-SubCell"/>
</dbReference>
<evidence type="ECO:0000256" key="1">
    <source>
        <dbReference type="ARBA" id="ARBA00004613"/>
    </source>
</evidence>
<proteinExistence type="predicted"/>
<dbReference type="PANTHER" id="PTHR38340">
    <property type="entry name" value="S-LAYER PROTEIN"/>
    <property type="match status" value="1"/>
</dbReference>
<reference evidence="5" key="1">
    <citation type="journal article" date="2011" name="MBio">
        <title>Novel metabolic attributes of the genus Cyanothece, comprising a group of unicellular nitrogen-fixing Cyanobacteria.</title>
        <authorList>
            <person name="Bandyopadhyay A."/>
            <person name="Elvitigala T."/>
            <person name="Welsh E."/>
            <person name="Stockel J."/>
            <person name="Liberton M."/>
            <person name="Min H."/>
            <person name="Sherman L.A."/>
            <person name="Pakrasi H.B."/>
        </authorList>
    </citation>
    <scope>NUCLEOTIDE SEQUENCE [LARGE SCALE GENOMIC DNA]</scope>
    <source>
        <strain evidence="5">PCC 7822</strain>
        <plasmid evidence="5">Cy782201</plasmid>
    </source>
</reference>
<feature type="region of interest" description="Disordered" evidence="3">
    <location>
        <begin position="934"/>
        <end position="961"/>
    </location>
</feature>
<name>E0UKT0_GLOV7</name>
<dbReference type="HOGENOM" id="CLU_232324_0_0_3"/>
<dbReference type="KEGG" id="cyj:Cyan7822_5697"/>
<evidence type="ECO:0000313" key="5">
    <source>
        <dbReference type="Proteomes" id="UP000008206"/>
    </source>
</evidence>
<geneLocation type="plasmid" evidence="4 5">
    <name>Cy782201</name>
</geneLocation>
<dbReference type="OrthoDB" id="415385at2"/>
<dbReference type="PRINTS" id="PR00313">
    <property type="entry name" value="CABNDNGRPT"/>
</dbReference>
<dbReference type="Proteomes" id="UP000008206">
    <property type="component" value="Plasmid Cy782201"/>
</dbReference>
<dbReference type="Gene3D" id="2.150.10.10">
    <property type="entry name" value="Serralysin-like metalloprotease, C-terminal"/>
    <property type="match status" value="5"/>
</dbReference>
<dbReference type="InterPro" id="IPR018511">
    <property type="entry name" value="Hemolysin-typ_Ca-bd_CS"/>
</dbReference>
<dbReference type="EMBL" id="CP002199">
    <property type="protein sequence ID" value="ADN17560.1"/>
    <property type="molecule type" value="Genomic_DNA"/>
</dbReference>
<gene>
    <name evidence="4" type="ordered locus">Cyan7822_5697</name>
</gene>
<dbReference type="PANTHER" id="PTHR38340:SF1">
    <property type="entry name" value="S-LAYER PROTEIN"/>
    <property type="match status" value="1"/>
</dbReference>
<sequence>MESNLIPYSVESLLKNSNLIGLKDPVTNSLSLLNKLSGDSDFLNKITEAYGNNFNESALDSLRQDWSQQNFSRLPQIGIVSDQALKGARGAFSQETNTIYLSQEFINLNAGNPDKITKVFLEEVGHWIDTQINTVDAAGDEGAIFSALATGGHLTNSQLNKLKIRDDFQTINIDGKTITVETASNAQDHLNLISSQIKPLLDSIKSQLEVEDLKNVPLVGEIKIKNFVDQLLNNVDNKIISEINSNGTATVNAVRKSLFDALGTSGLNILLDSNGDSAVTINDILLPQNDANAIDFQFKLGKTFKPNLSLADQLGLPTLGLDLNGGITPQLDLGLTVGFGVDKNANVFLDTKTSGELQTDLKANLLDASNNPLQAKATLGFLNLQATDNGSQLTGKFSADLTSTSADAKGRVKVSDLSSLTVAPDPKLTANADLKFKLNTGLGAAKNDILPSIESELNLLGWQYDSSNPATPAPSVSFDNVTLDTGSLVEDFAGGILKPIQDILKPIQSVLNPFITPLPVIDKSFLELSPNIPEETRKFIQVLNTLASLKAPSDSGKINLGSFNLTGGDIRTTDLSSTTATPKPAVVAPLASSLEPAFIQDLKDIGFDFPILDKPENTVDLLLGKPGIDLFKTNEEFPKFAFNYSIPDITIPVVGPIVIKIEGHAEAGAQIQFGYDSTGLATGHLEDGFYVVRPNADPKDPISRKNSNVYGEAEVDASAGVSVGVASLTVGGGINVGLGMNFAQSLDASDGLDGKVRGTTLFPNLPFCAFDVGGGLSVIIFGELELDLGFFSVTERLDLADIKLIDFDSKPDCHTADYFNHEDPEPTPEQQKSLDDAGIIDRRGTDDNNTITVDHLGGTWSAKRDDSTEEIKVNVKVNGSDLNPDPHPDPYDKVTLIVIKGLAGNDTIQFINGVEAPGQVRGGDGNDNITTGKGNDFIDGGQGNDTLNGGEGNNTADYSNSPNGVRVNLNSGFASNDGYGTQDNLSNIQNVEGSAKNDVIIGSNTKNYLNGGAGNDDLEGLDGDDDVILGGEGADTIRGGNGFDVTTYFDSKSGILVNLSNQTFLGNVTLPDGVSPLYITAHRGQGGSADGDFIDGIENVSGSAYDDILIARDGDGIIDGWLGNDIIYAGSGHDTLIGGDGSDWLSYKLSNAGVNVNLKDNAFSGGYAEGDKLQTIVYDSSSGKGTPQEGNSFENLEGSLYSDGELRGDDNNNLIRGLSGDDNIYGEGGNDLLNGGAGADHLDGGTGEDTVTYLESTGAVYADLLFNQGFFADAQGDTFSNVEDLTGSNYGDNLNGDNGNNKIDPSLSGSQLDIVDGRGGTDTLLVDYSIDDYGEGIEGGFNTGDIKHYADSSKTSVLDQVGFTNIESLSVAGTIRNDSIIGGSGNDVLRMSDGNDFVDGGGGNDLLDGDRGIDTLSDDLSNKTQNISLESFDITQESSKSYYIDGTNISNFEIFKDIKTGSGNDRLTQLDRINNNFSTGAGADTVNGGLGFDSVDGGKDTVFLPDLGEIELPVIDTLVVDYSVGDTGSGMIMFVTPEDKTGYAYRSIDPNNIEASLLDSIDFSNFENYQVTGTSKEDTIVLGNGNDSIIANAGNDYLRSNGGNDYINAGEGNDVLIGSNQTSADIDTLEGGAGADLFLLGESFVAGTNLDPHFYDKAGTNDYALITDFNVAEGDKIQLPNCGVSGLSFDRGYTLIDFGSFGNGSGLYSERGNELIAFLQGAHGLDLNAPYFEYVGDPCPEPPK</sequence>
<protein>
    <submittedName>
        <fullName evidence="4">Hemolysin-type calcium-binding region</fullName>
    </submittedName>
</protein>
<keyword evidence="2" id="KW-0964">Secreted</keyword>
<accession>E0UKT0</accession>
<evidence type="ECO:0000256" key="3">
    <source>
        <dbReference type="SAM" id="MobiDB-lite"/>
    </source>
</evidence>
<dbReference type="SUPFAM" id="SSF51120">
    <property type="entry name" value="beta-Roll"/>
    <property type="match status" value="5"/>
</dbReference>
<evidence type="ECO:0000313" key="4">
    <source>
        <dbReference type="EMBL" id="ADN17560.1"/>
    </source>
</evidence>
<keyword evidence="5" id="KW-1185">Reference proteome</keyword>
<comment type="subcellular location">
    <subcellularLocation>
        <location evidence="1">Secreted</location>
    </subcellularLocation>
</comment>